<keyword evidence="3" id="KW-1185">Reference proteome</keyword>
<dbReference type="EMBL" id="JAULUE010002065">
    <property type="protein sequence ID" value="KAK5878378.1"/>
    <property type="molecule type" value="Genomic_DNA"/>
</dbReference>
<comment type="caution">
    <text evidence="2">The sequence shown here is derived from an EMBL/GenBank/DDBJ whole genome shotgun (WGS) entry which is preliminary data.</text>
</comment>
<dbReference type="AlphaFoldDB" id="A0AAN8GHF0"/>
<feature type="compositionally biased region" description="Basic residues" evidence="1">
    <location>
        <begin position="63"/>
        <end position="73"/>
    </location>
</feature>
<reference evidence="2 3" key="1">
    <citation type="journal article" date="2023" name="Mol. Biol. Evol.">
        <title>Genomics of Secondarily Temperate Adaptation in the Only Non-Antarctic Icefish.</title>
        <authorList>
            <person name="Rivera-Colon A.G."/>
            <person name="Rayamajhi N."/>
            <person name="Minhas B.F."/>
            <person name="Madrigal G."/>
            <person name="Bilyk K.T."/>
            <person name="Yoon V."/>
            <person name="Hune M."/>
            <person name="Gregory S."/>
            <person name="Cheng C.H.C."/>
            <person name="Catchen J.M."/>
        </authorList>
    </citation>
    <scope>NUCLEOTIDE SEQUENCE [LARGE SCALE GENOMIC DNA]</scope>
    <source>
        <strain evidence="2">JC2023a</strain>
    </source>
</reference>
<name>A0AAN8GHF0_9TELE</name>
<sequence>MMHRLGGLQCFRHDGVQIACDSSRTRVFMSSWAAFHQRPFSFRGGRRAAGGPPTHPPTTITTRGRHPSLFHGL</sequence>
<evidence type="ECO:0000256" key="1">
    <source>
        <dbReference type="SAM" id="MobiDB-lite"/>
    </source>
</evidence>
<feature type="compositionally biased region" description="Low complexity" evidence="1">
    <location>
        <begin position="49"/>
        <end position="62"/>
    </location>
</feature>
<accession>A0AAN8GHF0</accession>
<evidence type="ECO:0000313" key="2">
    <source>
        <dbReference type="EMBL" id="KAK5878378.1"/>
    </source>
</evidence>
<feature type="region of interest" description="Disordered" evidence="1">
    <location>
        <begin position="43"/>
        <end position="73"/>
    </location>
</feature>
<dbReference type="Proteomes" id="UP001335648">
    <property type="component" value="Unassembled WGS sequence"/>
</dbReference>
<organism evidence="2 3">
    <name type="scientific">Champsocephalus esox</name>
    <name type="common">pike icefish</name>
    <dbReference type="NCBI Taxonomy" id="159716"/>
    <lineage>
        <taxon>Eukaryota</taxon>
        <taxon>Metazoa</taxon>
        <taxon>Chordata</taxon>
        <taxon>Craniata</taxon>
        <taxon>Vertebrata</taxon>
        <taxon>Euteleostomi</taxon>
        <taxon>Actinopterygii</taxon>
        <taxon>Neopterygii</taxon>
        <taxon>Teleostei</taxon>
        <taxon>Neoteleostei</taxon>
        <taxon>Acanthomorphata</taxon>
        <taxon>Eupercaria</taxon>
        <taxon>Perciformes</taxon>
        <taxon>Notothenioidei</taxon>
        <taxon>Channichthyidae</taxon>
        <taxon>Champsocephalus</taxon>
    </lineage>
</organism>
<proteinExistence type="predicted"/>
<gene>
    <name evidence="2" type="ORF">CesoFtcFv8_023790</name>
</gene>
<protein>
    <submittedName>
        <fullName evidence="2">Uncharacterized protein</fullName>
    </submittedName>
</protein>
<evidence type="ECO:0000313" key="3">
    <source>
        <dbReference type="Proteomes" id="UP001335648"/>
    </source>
</evidence>